<dbReference type="AlphaFoldDB" id="A0A543FNW9"/>
<dbReference type="Proteomes" id="UP000319818">
    <property type="component" value="Unassembled WGS sequence"/>
</dbReference>
<reference evidence="1 2" key="1">
    <citation type="submission" date="2019-06" db="EMBL/GenBank/DDBJ databases">
        <title>Sequencing the genomes of 1000 actinobacteria strains.</title>
        <authorList>
            <person name="Klenk H.-P."/>
        </authorList>
    </citation>
    <scope>NUCLEOTIDE SEQUENCE [LARGE SCALE GENOMIC DNA]</scope>
    <source>
        <strain evidence="1 2">DSM 45511</strain>
    </source>
</reference>
<accession>A0A543FNW9</accession>
<keyword evidence="2" id="KW-1185">Reference proteome</keyword>
<sequence length="44" mass="4879">MRERGRLRVAAVTYVQHDGRRSRGSAAQIPAPVLRAYVAAVERS</sequence>
<evidence type="ECO:0000313" key="1">
    <source>
        <dbReference type="EMBL" id="TQM35537.1"/>
    </source>
</evidence>
<organism evidence="1 2">
    <name type="scientific">Pseudonocardia cypriaca</name>
    <dbReference type="NCBI Taxonomy" id="882449"/>
    <lineage>
        <taxon>Bacteria</taxon>
        <taxon>Bacillati</taxon>
        <taxon>Actinomycetota</taxon>
        <taxon>Actinomycetes</taxon>
        <taxon>Pseudonocardiales</taxon>
        <taxon>Pseudonocardiaceae</taxon>
        <taxon>Pseudonocardia</taxon>
    </lineage>
</organism>
<dbReference type="EMBL" id="VFPH01000003">
    <property type="protein sequence ID" value="TQM35537.1"/>
    <property type="molecule type" value="Genomic_DNA"/>
</dbReference>
<comment type="caution">
    <text evidence="1">The sequence shown here is derived from an EMBL/GenBank/DDBJ whole genome shotgun (WGS) entry which is preliminary data.</text>
</comment>
<proteinExistence type="predicted"/>
<gene>
    <name evidence="1" type="ORF">FB388_6972</name>
</gene>
<name>A0A543FNW9_9PSEU</name>
<evidence type="ECO:0000313" key="2">
    <source>
        <dbReference type="Proteomes" id="UP000319818"/>
    </source>
</evidence>
<protein>
    <submittedName>
        <fullName evidence="1">Uncharacterized protein</fullName>
    </submittedName>
</protein>